<evidence type="ECO:0000256" key="6">
    <source>
        <dbReference type="ARBA" id="ARBA00023027"/>
    </source>
</evidence>
<evidence type="ECO:0000313" key="15">
    <source>
        <dbReference type="Proteomes" id="UP001521184"/>
    </source>
</evidence>
<evidence type="ECO:0000256" key="9">
    <source>
        <dbReference type="ARBA" id="ARBA00026119"/>
    </source>
</evidence>
<reference evidence="14 15" key="1">
    <citation type="journal article" date="2023" name="Plant Dis.">
        <title>First Report of Diplodia intermedia Causing Canker and Dieback Diseases on Apple Trees in Canada.</title>
        <authorList>
            <person name="Ellouze W."/>
            <person name="Ilyukhin E."/>
            <person name="Sulman M."/>
            <person name="Ali S."/>
        </authorList>
    </citation>
    <scope>NUCLEOTIDE SEQUENCE [LARGE SCALE GENOMIC DNA]</scope>
    <source>
        <strain evidence="14 15">M45-28</strain>
    </source>
</reference>
<dbReference type="SUPFAM" id="SSF50129">
    <property type="entry name" value="GroES-like"/>
    <property type="match status" value="1"/>
</dbReference>
<name>A0ABR3U0F4_9PEZI</name>
<feature type="region of interest" description="Disordered" evidence="12">
    <location>
        <begin position="246"/>
        <end position="266"/>
    </location>
</feature>
<dbReference type="EC" id="1.1.1.9" evidence="9"/>
<dbReference type="Proteomes" id="UP001521184">
    <property type="component" value="Unassembled WGS sequence"/>
</dbReference>
<accession>A0ABR3U0F4</accession>
<evidence type="ECO:0000256" key="2">
    <source>
        <dbReference type="ARBA" id="ARBA00008072"/>
    </source>
</evidence>
<dbReference type="Gene3D" id="3.40.50.720">
    <property type="entry name" value="NAD(P)-binding Rossmann-like Domain"/>
    <property type="match status" value="1"/>
</dbReference>
<evidence type="ECO:0000256" key="8">
    <source>
        <dbReference type="ARBA" id="ARBA00025713"/>
    </source>
</evidence>
<sequence length="394" mass="41737">MGSNGVWPAESEKNPSLLLYNPHDARHENRPVPQPSDPHDVLVRIAYVGCCGSDVHFWHHGGMSRKVSPTNPIVMGHEASGVVAAVGPAVTSLAPGDQVAVEPGYPCRRCRACKEGRYNLCKLMRFAAAPGGVAGGGGGSGGMDKVATDGTLCKYFRIPEDFCYRLGDGVGLDEAVLVEPLAVAVHANRLADVKSGQLVVVMGSGTIGLFCAAVAHAFGAAKVVVVDVLERKLEFARGFVPGVQTFLPPPPTASPKESDDDDGDAVSEATAARMIREHGLGDGADVVLEATGAEPCVQTGVHVLRSGGTFIQTGLGKARLQFPMVRMSEKELTLRGCFRYGAGDFELALQLMREGKVRVKPLISSEVPFERATEAWERTGRGEGIKNLIRGVLD</sequence>
<dbReference type="EMBL" id="JAKEKT020000008">
    <property type="protein sequence ID" value="KAL1648802.1"/>
    <property type="molecule type" value="Genomic_DNA"/>
</dbReference>
<dbReference type="SMART" id="SM00829">
    <property type="entry name" value="PKS_ER"/>
    <property type="match status" value="1"/>
</dbReference>
<comment type="similarity">
    <text evidence="2 11">Belongs to the zinc-containing alcohol dehydrogenase family.</text>
</comment>
<dbReference type="CDD" id="cd05285">
    <property type="entry name" value="sorbitol_DH"/>
    <property type="match status" value="1"/>
</dbReference>
<keyword evidence="5" id="KW-0560">Oxidoreductase</keyword>
<keyword evidence="15" id="KW-1185">Reference proteome</keyword>
<proteinExistence type="inferred from homology"/>
<dbReference type="SUPFAM" id="SSF51735">
    <property type="entry name" value="NAD(P)-binding Rossmann-fold domains"/>
    <property type="match status" value="1"/>
</dbReference>
<comment type="cofactor">
    <cofactor evidence="1 11">
        <name>Zn(2+)</name>
        <dbReference type="ChEBI" id="CHEBI:29105"/>
    </cofactor>
</comment>
<gene>
    <name evidence="14" type="ORF">SLS58_001982</name>
</gene>
<keyword evidence="3 11" id="KW-0479">Metal-binding</keyword>
<evidence type="ECO:0000256" key="12">
    <source>
        <dbReference type="SAM" id="MobiDB-lite"/>
    </source>
</evidence>
<dbReference type="InterPro" id="IPR013154">
    <property type="entry name" value="ADH-like_N"/>
</dbReference>
<dbReference type="InterPro" id="IPR020843">
    <property type="entry name" value="ER"/>
</dbReference>
<dbReference type="InterPro" id="IPR045306">
    <property type="entry name" value="SDH-like"/>
</dbReference>
<feature type="region of interest" description="Disordered" evidence="12">
    <location>
        <begin position="1"/>
        <end position="37"/>
    </location>
</feature>
<dbReference type="InterPro" id="IPR011032">
    <property type="entry name" value="GroES-like_sf"/>
</dbReference>
<comment type="function">
    <text evidence="7">Xylitol dehydrogenase which catalyzes the conversion of xylitol to D-xylulose. Xylose is a major component of hemicelluloses such as xylan. Most fungi utilize D-xylose via three enzymatic reactions, xylose reductase (XR), xylitol dehydrogenase (XDH), and xylulokinase, to form xylulose 5-phosphate, which enters pentose phosphate pathway.</text>
</comment>
<comment type="caution">
    <text evidence="14">The sequence shown here is derived from an EMBL/GenBank/DDBJ whole genome shotgun (WGS) entry which is preliminary data.</text>
</comment>
<keyword evidence="4 11" id="KW-0862">Zinc</keyword>
<comment type="pathway">
    <text evidence="8">Carbohydrate degradation; L-arabinose degradation via L-arabinitol; D-xylulose 5-phosphate from L-arabinose (fungal route): step 4/5.</text>
</comment>
<dbReference type="InterPro" id="IPR002328">
    <property type="entry name" value="ADH_Zn_CS"/>
</dbReference>
<dbReference type="Pfam" id="PF08240">
    <property type="entry name" value="ADH_N"/>
    <property type="match status" value="1"/>
</dbReference>
<evidence type="ECO:0000256" key="3">
    <source>
        <dbReference type="ARBA" id="ARBA00022723"/>
    </source>
</evidence>
<dbReference type="PANTHER" id="PTHR43161:SF9">
    <property type="entry name" value="SORBITOL DEHYDROGENASE"/>
    <property type="match status" value="1"/>
</dbReference>
<dbReference type="PANTHER" id="PTHR43161">
    <property type="entry name" value="SORBITOL DEHYDROGENASE"/>
    <property type="match status" value="1"/>
</dbReference>
<dbReference type="InterPro" id="IPR013149">
    <property type="entry name" value="ADH-like_C"/>
</dbReference>
<evidence type="ECO:0000256" key="4">
    <source>
        <dbReference type="ARBA" id="ARBA00022833"/>
    </source>
</evidence>
<evidence type="ECO:0000256" key="7">
    <source>
        <dbReference type="ARBA" id="ARBA00024843"/>
    </source>
</evidence>
<feature type="domain" description="Enoyl reductase (ER)" evidence="13">
    <location>
        <begin position="20"/>
        <end position="389"/>
    </location>
</feature>
<dbReference type="Gene3D" id="3.90.180.10">
    <property type="entry name" value="Medium-chain alcohol dehydrogenases, catalytic domain"/>
    <property type="match status" value="1"/>
</dbReference>
<evidence type="ECO:0000313" key="14">
    <source>
        <dbReference type="EMBL" id="KAL1648802.1"/>
    </source>
</evidence>
<protein>
    <recommendedName>
        <fullName evidence="9">D-xylulose reductase</fullName>
        <ecNumber evidence="9">1.1.1.9</ecNumber>
    </recommendedName>
    <alternativeName>
        <fullName evidence="10">Xylitol dehydrogenase A</fullName>
    </alternativeName>
</protein>
<evidence type="ECO:0000256" key="11">
    <source>
        <dbReference type="RuleBase" id="RU361277"/>
    </source>
</evidence>
<evidence type="ECO:0000256" key="10">
    <source>
        <dbReference type="ARBA" id="ARBA00030139"/>
    </source>
</evidence>
<dbReference type="PROSITE" id="PS00059">
    <property type="entry name" value="ADH_ZINC"/>
    <property type="match status" value="1"/>
</dbReference>
<keyword evidence="6" id="KW-0520">NAD</keyword>
<dbReference type="Pfam" id="PF00107">
    <property type="entry name" value="ADH_zinc_N"/>
    <property type="match status" value="1"/>
</dbReference>
<evidence type="ECO:0000256" key="5">
    <source>
        <dbReference type="ARBA" id="ARBA00023002"/>
    </source>
</evidence>
<evidence type="ECO:0000259" key="13">
    <source>
        <dbReference type="SMART" id="SM00829"/>
    </source>
</evidence>
<dbReference type="InterPro" id="IPR036291">
    <property type="entry name" value="NAD(P)-bd_dom_sf"/>
</dbReference>
<evidence type="ECO:0000256" key="1">
    <source>
        <dbReference type="ARBA" id="ARBA00001947"/>
    </source>
</evidence>
<organism evidence="14 15">
    <name type="scientific">Diplodia intermedia</name>
    <dbReference type="NCBI Taxonomy" id="856260"/>
    <lineage>
        <taxon>Eukaryota</taxon>
        <taxon>Fungi</taxon>
        <taxon>Dikarya</taxon>
        <taxon>Ascomycota</taxon>
        <taxon>Pezizomycotina</taxon>
        <taxon>Dothideomycetes</taxon>
        <taxon>Dothideomycetes incertae sedis</taxon>
        <taxon>Botryosphaeriales</taxon>
        <taxon>Botryosphaeriaceae</taxon>
        <taxon>Diplodia</taxon>
    </lineage>
</organism>